<name>A0A9N9RAX4_9NEOP</name>
<feature type="non-terminal residue" evidence="3">
    <location>
        <position position="1"/>
    </location>
</feature>
<keyword evidence="4" id="KW-1185">Reference proteome</keyword>
<organism evidence="3 4">
    <name type="scientific">Diatraea saccharalis</name>
    <name type="common">sugarcane borer</name>
    <dbReference type="NCBI Taxonomy" id="40085"/>
    <lineage>
        <taxon>Eukaryota</taxon>
        <taxon>Metazoa</taxon>
        <taxon>Ecdysozoa</taxon>
        <taxon>Arthropoda</taxon>
        <taxon>Hexapoda</taxon>
        <taxon>Insecta</taxon>
        <taxon>Pterygota</taxon>
        <taxon>Neoptera</taxon>
        <taxon>Endopterygota</taxon>
        <taxon>Lepidoptera</taxon>
        <taxon>Glossata</taxon>
        <taxon>Ditrysia</taxon>
        <taxon>Pyraloidea</taxon>
        <taxon>Crambidae</taxon>
        <taxon>Crambinae</taxon>
        <taxon>Diatraea</taxon>
    </lineage>
</organism>
<gene>
    <name evidence="3" type="ORF">DIATSA_LOCUS10513</name>
</gene>
<feature type="region of interest" description="Disordered" evidence="2">
    <location>
        <begin position="1"/>
        <end position="92"/>
    </location>
</feature>
<evidence type="ECO:0000256" key="2">
    <source>
        <dbReference type="SAM" id="MobiDB-lite"/>
    </source>
</evidence>
<evidence type="ECO:0000256" key="1">
    <source>
        <dbReference type="SAM" id="Coils"/>
    </source>
</evidence>
<proteinExistence type="predicted"/>
<evidence type="ECO:0000313" key="3">
    <source>
        <dbReference type="EMBL" id="CAG9793039.1"/>
    </source>
</evidence>
<feature type="compositionally biased region" description="Basic and acidic residues" evidence="2">
    <location>
        <begin position="27"/>
        <end position="46"/>
    </location>
</feature>
<feature type="compositionally biased region" description="Basic residues" evidence="2">
    <location>
        <begin position="16"/>
        <end position="26"/>
    </location>
</feature>
<dbReference type="OrthoDB" id="6375801at2759"/>
<feature type="compositionally biased region" description="Basic and acidic residues" evidence="2">
    <location>
        <begin position="61"/>
        <end position="77"/>
    </location>
</feature>
<evidence type="ECO:0000313" key="4">
    <source>
        <dbReference type="Proteomes" id="UP001153714"/>
    </source>
</evidence>
<accession>A0A9N9RAX4</accession>
<protein>
    <submittedName>
        <fullName evidence="3">Uncharacterized protein</fullName>
    </submittedName>
</protein>
<sequence length="195" mass="23573">MAKEKSKNSEEELQKRRIARRERYKKLKSDPEKYAIEKAKKKEAYMKRKREKKVKSINEMSPREQRAQRKRWKENSKRYQMKKTKERKMQEVTVSQINEAVEERDADDDSNDPLSTTYITAENKDSKVKRLQNRIKTLKLKYYTEKREMTLLIKKYQNRCQILTNKINKLEKRGQTKEQAGLSISSFFKKRKSNV</sequence>
<keyword evidence="1" id="KW-0175">Coiled coil</keyword>
<dbReference type="EMBL" id="OU893336">
    <property type="protein sequence ID" value="CAG9793039.1"/>
    <property type="molecule type" value="Genomic_DNA"/>
</dbReference>
<feature type="coiled-coil region" evidence="1">
    <location>
        <begin position="121"/>
        <end position="180"/>
    </location>
</feature>
<reference evidence="3" key="1">
    <citation type="submission" date="2021-12" db="EMBL/GenBank/DDBJ databases">
        <authorList>
            <person name="King R."/>
        </authorList>
    </citation>
    <scope>NUCLEOTIDE SEQUENCE</scope>
</reference>
<dbReference type="Proteomes" id="UP001153714">
    <property type="component" value="Chromosome 5"/>
</dbReference>
<reference evidence="3" key="2">
    <citation type="submission" date="2022-10" db="EMBL/GenBank/DDBJ databases">
        <authorList>
            <consortium name="ENA_rothamsted_submissions"/>
            <consortium name="culmorum"/>
            <person name="King R."/>
        </authorList>
    </citation>
    <scope>NUCLEOTIDE SEQUENCE</scope>
</reference>
<dbReference type="AlphaFoldDB" id="A0A9N9RAX4"/>
<feature type="non-terminal residue" evidence="3">
    <location>
        <position position="195"/>
    </location>
</feature>
<feature type="compositionally biased region" description="Basic and acidic residues" evidence="2">
    <location>
        <begin position="1"/>
        <end position="15"/>
    </location>
</feature>